<evidence type="ECO:0000313" key="7">
    <source>
        <dbReference type="Proteomes" id="UP000830671"/>
    </source>
</evidence>
<protein>
    <submittedName>
        <fullName evidence="6">Prefoldin subunit</fullName>
    </submittedName>
</protein>
<dbReference type="GO" id="GO:0006457">
    <property type="term" value="P:protein folding"/>
    <property type="evidence" value="ECO:0007669"/>
    <property type="project" value="InterPro"/>
</dbReference>
<dbReference type="Pfam" id="PF02996">
    <property type="entry name" value="Prefoldin"/>
    <property type="match status" value="1"/>
</dbReference>
<dbReference type="PANTHER" id="PTHR12409:SF0">
    <property type="entry name" value="PREFOLDIN SUBUNIT 3"/>
    <property type="match status" value="1"/>
</dbReference>
<dbReference type="GO" id="GO:0007021">
    <property type="term" value="P:tubulin complex assembly"/>
    <property type="evidence" value="ECO:0007669"/>
    <property type="project" value="TreeGrafter"/>
</dbReference>
<dbReference type="PANTHER" id="PTHR12409">
    <property type="entry name" value="PREFOLDIN SUBUNIT 3"/>
    <property type="match status" value="1"/>
</dbReference>
<gene>
    <name evidence="6" type="ORF">CLUP02_06540</name>
</gene>
<comment type="similarity">
    <text evidence="1">Belongs to the prefoldin subunit alpha family.</text>
</comment>
<dbReference type="KEGG" id="clup:CLUP02_06540"/>
<sequence>MRGSPAFVFSAVTATWPKVELAQATVDWAVPSLQLPLHTVTKNREFLPTSERCAEGKHQLNFTMSAAGKKPETAVKDATPSNPRGIPKAPFVDKVEDYVTTREDVEPTMRNFQEMISTSVRRIERGYREGQGQVRHMGNSWKYQFMELNLQKRMAGLNDKIPDIQKTLDSVRFLKLRQDDDEPIETTFELNDTLYSKAKIPPTEEVYIWLGANVMLSYPVDEAETLLESKLSTAKTSLSNCEEDLDFLREQITTMEVAIARVYNWEVVQKRKDKEEGKDIKKEKDEDKAGTQHKPAAMFLHNTIRIIGPLVQAMAL</sequence>
<accession>A0A9Q8WF52</accession>
<evidence type="ECO:0000256" key="3">
    <source>
        <dbReference type="ARBA" id="ARBA00023186"/>
    </source>
</evidence>
<feature type="coiled-coil region" evidence="4">
    <location>
        <begin position="231"/>
        <end position="258"/>
    </location>
</feature>
<name>A0A9Q8WF52_9PEZI</name>
<proteinExistence type="inferred from homology"/>
<dbReference type="GO" id="GO:0005737">
    <property type="term" value="C:cytoplasm"/>
    <property type="evidence" value="ECO:0007669"/>
    <property type="project" value="UniProtKB-ARBA"/>
</dbReference>
<keyword evidence="3" id="KW-0143">Chaperone</keyword>
<evidence type="ECO:0000256" key="1">
    <source>
        <dbReference type="ARBA" id="ARBA00010048"/>
    </source>
</evidence>
<evidence type="ECO:0000313" key="6">
    <source>
        <dbReference type="EMBL" id="UQC81054.1"/>
    </source>
</evidence>
<dbReference type="Gene3D" id="1.10.287.370">
    <property type="match status" value="1"/>
</dbReference>
<reference evidence="6" key="1">
    <citation type="journal article" date="2021" name="Mol. Plant Microbe Interact.">
        <title>Complete Genome Sequence of the Plant-Pathogenic Fungus Colletotrichum lupini.</title>
        <authorList>
            <person name="Baroncelli R."/>
            <person name="Pensec F."/>
            <person name="Da Lio D."/>
            <person name="Boufleur T."/>
            <person name="Vicente I."/>
            <person name="Sarrocco S."/>
            <person name="Picot A."/>
            <person name="Baraldi E."/>
            <person name="Sukno S."/>
            <person name="Thon M."/>
            <person name="Le Floch G."/>
        </authorList>
    </citation>
    <scope>NUCLEOTIDE SEQUENCE</scope>
    <source>
        <strain evidence="6">IMI 504893</strain>
    </source>
</reference>
<feature type="region of interest" description="Disordered" evidence="5">
    <location>
        <begin position="274"/>
        <end position="293"/>
    </location>
</feature>
<keyword evidence="7" id="KW-1185">Reference proteome</keyword>
<dbReference type="EMBL" id="CP019475">
    <property type="protein sequence ID" value="UQC81054.1"/>
    <property type="molecule type" value="Genomic_DNA"/>
</dbReference>
<dbReference type="SUPFAM" id="SSF46579">
    <property type="entry name" value="Prefoldin"/>
    <property type="match status" value="1"/>
</dbReference>
<keyword evidence="4" id="KW-0175">Coiled coil</keyword>
<evidence type="ECO:0000256" key="5">
    <source>
        <dbReference type="SAM" id="MobiDB-lite"/>
    </source>
</evidence>
<evidence type="ECO:0000256" key="2">
    <source>
        <dbReference type="ARBA" id="ARBA00011695"/>
    </source>
</evidence>
<dbReference type="RefSeq" id="XP_049142682.1">
    <property type="nucleotide sequence ID" value="XM_049285539.1"/>
</dbReference>
<dbReference type="AlphaFoldDB" id="A0A9Q8WF52"/>
<dbReference type="GO" id="GO:0016272">
    <property type="term" value="C:prefoldin complex"/>
    <property type="evidence" value="ECO:0007669"/>
    <property type="project" value="InterPro"/>
</dbReference>
<dbReference type="FunFam" id="1.10.287.370:FF:000001">
    <property type="entry name" value="Prefoldin subunit 3"/>
    <property type="match status" value="1"/>
</dbReference>
<dbReference type="InterPro" id="IPR009053">
    <property type="entry name" value="Prefoldin"/>
</dbReference>
<dbReference type="GO" id="GO:0015631">
    <property type="term" value="F:tubulin binding"/>
    <property type="evidence" value="ECO:0007669"/>
    <property type="project" value="TreeGrafter"/>
</dbReference>
<evidence type="ECO:0000256" key="4">
    <source>
        <dbReference type="SAM" id="Coils"/>
    </source>
</evidence>
<dbReference type="InterPro" id="IPR016655">
    <property type="entry name" value="PFD3"/>
</dbReference>
<dbReference type="CDD" id="cd23156">
    <property type="entry name" value="Prefoldin_3"/>
    <property type="match status" value="1"/>
</dbReference>
<dbReference type="InterPro" id="IPR004127">
    <property type="entry name" value="Prefoldin_subunit_alpha"/>
</dbReference>
<feature type="region of interest" description="Disordered" evidence="5">
    <location>
        <begin position="69"/>
        <end position="88"/>
    </location>
</feature>
<dbReference type="GeneID" id="73340549"/>
<dbReference type="GO" id="GO:0007017">
    <property type="term" value="P:microtubule-based process"/>
    <property type="evidence" value="ECO:0007669"/>
    <property type="project" value="TreeGrafter"/>
</dbReference>
<dbReference type="Proteomes" id="UP000830671">
    <property type="component" value="Chromosome 3"/>
</dbReference>
<comment type="subunit">
    <text evidence="2">Heterohexamer of two PFD-alpha type and four PFD-beta type subunits.</text>
</comment>
<organism evidence="6 7">
    <name type="scientific">Colletotrichum lupini</name>
    <dbReference type="NCBI Taxonomy" id="145971"/>
    <lineage>
        <taxon>Eukaryota</taxon>
        <taxon>Fungi</taxon>
        <taxon>Dikarya</taxon>
        <taxon>Ascomycota</taxon>
        <taxon>Pezizomycotina</taxon>
        <taxon>Sordariomycetes</taxon>
        <taxon>Hypocreomycetidae</taxon>
        <taxon>Glomerellales</taxon>
        <taxon>Glomerellaceae</taxon>
        <taxon>Colletotrichum</taxon>
        <taxon>Colletotrichum acutatum species complex</taxon>
    </lineage>
</organism>
<feature type="compositionally biased region" description="Basic and acidic residues" evidence="5">
    <location>
        <begin position="274"/>
        <end position="290"/>
    </location>
</feature>